<keyword evidence="6" id="KW-1185">Reference proteome</keyword>
<evidence type="ECO:0000256" key="1">
    <source>
        <dbReference type="ARBA" id="ARBA00007274"/>
    </source>
</evidence>
<dbReference type="Gene3D" id="2.160.10.10">
    <property type="entry name" value="Hexapeptide repeat proteins"/>
    <property type="match status" value="1"/>
</dbReference>
<protein>
    <recommendedName>
        <fullName evidence="7">CatB-related O-acetyltransferase</fullName>
    </recommendedName>
</protein>
<name>A0ABN6KZC3_9FLAO</name>
<evidence type="ECO:0000256" key="2">
    <source>
        <dbReference type="ARBA" id="ARBA00022679"/>
    </source>
</evidence>
<sequence length="174" mass="19280">MNCKIDKYSYIGYDCQFVNTEMGAFCSVADHVYVGGPEHPMSWVSTSPVFEDVKHSGPTKRFSLFKVDNVVITRIGSDVWIGHGATIKAGVTIGHGAVIASNAMVTKDVPPYAIVGGVPARVIKYRFDENTIVNLLKTEWWSLSDNQISIVAKFIKNPKTFIEKIKEIVDVEII</sequence>
<dbReference type="InterPro" id="IPR001451">
    <property type="entry name" value="Hexapep"/>
</dbReference>
<comment type="similarity">
    <text evidence="1">Belongs to the transferase hexapeptide repeat family.</text>
</comment>
<dbReference type="PANTHER" id="PTHR43300:SF11">
    <property type="entry name" value="ACETYLTRANSFERASE RV3034C-RELATED"/>
    <property type="match status" value="1"/>
</dbReference>
<dbReference type="Proteomes" id="UP001319867">
    <property type="component" value="Chromosome"/>
</dbReference>
<dbReference type="PROSITE" id="PS00101">
    <property type="entry name" value="HEXAPEP_TRANSFERASES"/>
    <property type="match status" value="1"/>
</dbReference>
<reference evidence="5 6" key="1">
    <citation type="journal article" date="2022" name="Int. J. Syst. Evol. Microbiol.">
        <title>Flavobacterium ammonificans sp. nov. and Flavobacterium ammoniigenes sp. nov., ammonifying bacteria isolated from surface river water.</title>
        <authorList>
            <person name="Watanabe K."/>
            <person name="Kitamura T."/>
            <person name="Ogata Y."/>
            <person name="Shindo C."/>
            <person name="Suda W."/>
        </authorList>
    </citation>
    <scope>NUCLEOTIDE SEQUENCE [LARGE SCALE GENOMIC DNA]</scope>
    <source>
        <strain evidence="5 6">GENT5</strain>
    </source>
</reference>
<evidence type="ECO:0008006" key="7">
    <source>
        <dbReference type="Google" id="ProtNLM"/>
    </source>
</evidence>
<dbReference type="InterPro" id="IPR011004">
    <property type="entry name" value="Trimer_LpxA-like_sf"/>
</dbReference>
<dbReference type="PANTHER" id="PTHR43300">
    <property type="entry name" value="ACETYLTRANSFERASE"/>
    <property type="match status" value="1"/>
</dbReference>
<organism evidence="5 6">
    <name type="scientific">Flavobacterium ammoniigenes</name>
    <dbReference type="NCBI Taxonomy" id="1751095"/>
    <lineage>
        <taxon>Bacteria</taxon>
        <taxon>Pseudomonadati</taxon>
        <taxon>Bacteroidota</taxon>
        <taxon>Flavobacteriia</taxon>
        <taxon>Flavobacteriales</taxon>
        <taxon>Flavobacteriaceae</taxon>
        <taxon>Flavobacterium</taxon>
    </lineage>
</organism>
<keyword evidence="2" id="KW-0808">Transferase</keyword>
<dbReference type="CDD" id="cd03349">
    <property type="entry name" value="LbH_XAT"/>
    <property type="match status" value="1"/>
</dbReference>
<reference evidence="5 6" key="2">
    <citation type="journal article" date="2022" name="Microorganisms">
        <title>Complete Genome Sequences of Two Flavobacterium ammonificans Strains and a Flavobacterium ammoniigenes Strain of Ammonifying Bacterioplankton Isolated from Surface River Water.</title>
        <authorList>
            <person name="Suda W."/>
            <person name="Ogata Y."/>
            <person name="Shindo C."/>
            <person name="Watanabe K."/>
        </authorList>
    </citation>
    <scope>NUCLEOTIDE SEQUENCE [LARGE SCALE GENOMIC DNA]</scope>
    <source>
        <strain evidence="5 6">GENT5</strain>
    </source>
</reference>
<evidence type="ECO:0000256" key="3">
    <source>
        <dbReference type="ARBA" id="ARBA00022737"/>
    </source>
</evidence>
<evidence type="ECO:0000313" key="6">
    <source>
        <dbReference type="Proteomes" id="UP001319867"/>
    </source>
</evidence>
<accession>A0ABN6KZC3</accession>
<dbReference type="EMBL" id="AP025184">
    <property type="protein sequence ID" value="BDB54721.1"/>
    <property type="molecule type" value="Genomic_DNA"/>
</dbReference>
<evidence type="ECO:0000256" key="4">
    <source>
        <dbReference type="ARBA" id="ARBA00023315"/>
    </source>
</evidence>
<keyword evidence="3" id="KW-0677">Repeat</keyword>
<dbReference type="Pfam" id="PF00132">
    <property type="entry name" value="Hexapep"/>
    <property type="match status" value="1"/>
</dbReference>
<dbReference type="InterPro" id="IPR050179">
    <property type="entry name" value="Trans_hexapeptide_repeat"/>
</dbReference>
<dbReference type="InterPro" id="IPR018357">
    <property type="entry name" value="Hexapep_transf_CS"/>
</dbReference>
<dbReference type="SUPFAM" id="SSF51161">
    <property type="entry name" value="Trimeric LpxA-like enzymes"/>
    <property type="match status" value="1"/>
</dbReference>
<keyword evidence="4" id="KW-0012">Acyltransferase</keyword>
<proteinExistence type="inferred from homology"/>
<gene>
    <name evidence="5" type="ORF">GENT5_10260</name>
</gene>
<evidence type="ECO:0000313" key="5">
    <source>
        <dbReference type="EMBL" id="BDB54721.1"/>
    </source>
</evidence>